<dbReference type="Proteomes" id="UP000236447">
    <property type="component" value="Chromosome"/>
</dbReference>
<protein>
    <submittedName>
        <fullName evidence="1">Uncharacterized protein</fullName>
    </submittedName>
</protein>
<evidence type="ECO:0000313" key="1">
    <source>
        <dbReference type="EMBL" id="AUQ98320.1"/>
    </source>
</evidence>
<dbReference type="EMBL" id="CP010725">
    <property type="protein sequence ID" value="AUQ98320.1"/>
    <property type="molecule type" value="Genomic_DNA"/>
</dbReference>
<dbReference type="RefSeq" id="WP_061048585.1">
    <property type="nucleotide sequence ID" value="NZ_CANLFJ010000001.1"/>
</dbReference>
<organism evidence="1 2">
    <name type="scientific">Phaeobacter inhibens</name>
    <dbReference type="NCBI Taxonomy" id="221822"/>
    <lineage>
        <taxon>Bacteria</taxon>
        <taxon>Pseudomonadati</taxon>
        <taxon>Pseudomonadota</taxon>
        <taxon>Alphaproteobacteria</taxon>
        <taxon>Rhodobacterales</taxon>
        <taxon>Roseobacteraceae</taxon>
        <taxon>Phaeobacter</taxon>
    </lineage>
</organism>
<proteinExistence type="predicted"/>
<gene>
    <name evidence="1" type="ORF">PhaeoP88_00930</name>
</gene>
<dbReference type="AlphaFoldDB" id="A0A135IKW2"/>
<evidence type="ECO:0000313" key="2">
    <source>
        <dbReference type="Proteomes" id="UP000236447"/>
    </source>
</evidence>
<reference evidence="1 2" key="2">
    <citation type="journal article" date="2017" name="Genome Biol. Evol.">
        <title>Trajectories and Drivers of Genome Evolution in Surface-Associated Marine Phaeobacter.</title>
        <authorList>
            <person name="Freese H.M."/>
            <person name="Sikorski J."/>
            <person name="Bunk B."/>
            <person name="Scheuner C."/>
            <person name="Meier-Kolthoff J.P."/>
            <person name="Sproer C."/>
            <person name="Gram L."/>
            <person name="Overmann J."/>
        </authorList>
    </citation>
    <scope>NUCLEOTIDE SEQUENCE [LARGE SCALE GENOMIC DNA]</scope>
    <source>
        <strain evidence="1 2">P88</strain>
    </source>
</reference>
<accession>A0A135IKW2</accession>
<name>A0A135IKW2_9RHOB</name>
<reference evidence="1 2" key="1">
    <citation type="journal article" date="2017" name="Front. Microbiol.">
        <title>Phaeobacter piscinae sp. nov., a species of the Roseobacter group and potential aquaculture probiont.</title>
        <authorList>
            <person name="Sonnenschein E.C."/>
            <person name="Phippen C.B.W."/>
            <person name="Nielsen K.F."/>
            <person name="Mateiu R.V."/>
            <person name="Melchiorsen J."/>
            <person name="Gram L."/>
            <person name="Overmann J."/>
            <person name="Freese H.M."/>
        </authorList>
    </citation>
    <scope>NUCLEOTIDE SEQUENCE [LARGE SCALE GENOMIC DNA]</scope>
    <source>
        <strain evidence="1 2">P88</strain>
    </source>
</reference>
<sequence length="99" mass="10770">MPHHSNLNDALTVLDDKLRSLSALTKANAFLVDIMREDRALLEELDAPAARAMLMDRACAAFGEEAGEAADPDVLEVLATALTEGQTAEIIPFPTERRH</sequence>